<evidence type="ECO:0000256" key="3">
    <source>
        <dbReference type="PIRSR" id="PIRSR602480-1"/>
    </source>
</evidence>
<dbReference type="EC" id="2.5.1.54" evidence="4"/>
<feature type="binding site" evidence="3">
    <location>
        <position position="389"/>
    </location>
    <ligand>
        <name>Mn(2+)</name>
        <dbReference type="ChEBI" id="CHEBI:29035"/>
    </ligand>
</feature>
<proteinExistence type="inferred from homology"/>
<accession>A0A4V2XLE8</accession>
<keyword evidence="2 4" id="KW-0808">Transferase</keyword>
<keyword evidence="4" id="KW-0057">Aromatic amino acid biosynthesis</keyword>
<evidence type="ECO:0000313" key="5">
    <source>
        <dbReference type="EMBL" id="TDC10116.1"/>
    </source>
</evidence>
<keyword evidence="3" id="KW-0104">Cadmium</keyword>
<keyword evidence="6" id="KW-1185">Reference proteome</keyword>
<dbReference type="OrthoDB" id="9766852at2"/>
<organism evidence="5 6">
    <name type="scientific">Nonomuraea longispora</name>
    <dbReference type="NCBI Taxonomy" id="1848320"/>
    <lineage>
        <taxon>Bacteria</taxon>
        <taxon>Bacillati</taxon>
        <taxon>Actinomycetota</taxon>
        <taxon>Actinomycetes</taxon>
        <taxon>Streptosporangiales</taxon>
        <taxon>Streptosporangiaceae</taxon>
        <taxon>Nonomuraea</taxon>
    </lineage>
</organism>
<dbReference type="GO" id="GO:0009073">
    <property type="term" value="P:aromatic amino acid family biosynthetic process"/>
    <property type="evidence" value="ECO:0007669"/>
    <property type="project" value="UniProtKB-KW"/>
</dbReference>
<dbReference type="AlphaFoldDB" id="A0A4V2XLE8"/>
<dbReference type="GO" id="GO:0003849">
    <property type="term" value="F:3-deoxy-7-phosphoheptulonate synthase activity"/>
    <property type="evidence" value="ECO:0007669"/>
    <property type="project" value="UniProtKB-EC"/>
</dbReference>
<comment type="cofactor">
    <cofactor evidence="3">
        <name>Mn(2+)</name>
        <dbReference type="ChEBI" id="CHEBI:29035"/>
    </cofactor>
    <cofactor evidence="3">
        <name>Co(2+)</name>
        <dbReference type="ChEBI" id="CHEBI:48828"/>
    </cofactor>
    <cofactor evidence="3">
        <name>Cd(2+)</name>
        <dbReference type="ChEBI" id="CHEBI:48775"/>
    </cofactor>
    <text evidence="3">Binds 1 divalent cation per subunit. The enzyme is active with manganese, cobalt or cadmium ions.</text>
</comment>
<keyword evidence="3" id="KW-0464">Manganese</keyword>
<dbReference type="Proteomes" id="UP000295157">
    <property type="component" value="Unassembled WGS sequence"/>
</dbReference>
<dbReference type="UniPathway" id="UPA00053">
    <property type="reaction ID" value="UER00084"/>
</dbReference>
<feature type="binding site" evidence="3">
    <location>
        <position position="66"/>
    </location>
    <ligand>
        <name>Mn(2+)</name>
        <dbReference type="ChEBI" id="CHEBI:29035"/>
    </ligand>
</feature>
<name>A0A4V2XLE8_9ACTN</name>
<dbReference type="InterPro" id="IPR013785">
    <property type="entry name" value="Aldolase_TIM"/>
</dbReference>
<feature type="binding site" evidence="3">
    <location>
        <position position="348"/>
    </location>
    <ligand>
        <name>Mn(2+)</name>
        <dbReference type="ChEBI" id="CHEBI:29035"/>
    </ligand>
</feature>
<comment type="pathway">
    <text evidence="4">Metabolic intermediate biosynthesis; chorismate biosynthesis; chorismate from D-erythrose 4-phosphate and phosphoenolpyruvate: step 1/7.</text>
</comment>
<dbReference type="NCBIfam" id="TIGR01358">
    <property type="entry name" value="DAHP_synth_II"/>
    <property type="match status" value="1"/>
</dbReference>
<reference evidence="5 6" key="1">
    <citation type="submission" date="2019-02" db="EMBL/GenBank/DDBJ databases">
        <title>Draft genome sequences of novel Actinobacteria.</title>
        <authorList>
            <person name="Sahin N."/>
            <person name="Ay H."/>
            <person name="Saygin H."/>
        </authorList>
    </citation>
    <scope>NUCLEOTIDE SEQUENCE [LARGE SCALE GENOMIC DNA]</scope>
    <source>
        <strain evidence="5 6">KC201</strain>
    </source>
</reference>
<feature type="binding site" evidence="3">
    <location>
        <position position="105"/>
    </location>
    <ligand>
        <name>phosphoenolpyruvate</name>
        <dbReference type="ChEBI" id="CHEBI:58702"/>
    </ligand>
</feature>
<feature type="binding site" evidence="3">
    <location>
        <position position="419"/>
    </location>
    <ligand>
        <name>Mn(2+)</name>
        <dbReference type="ChEBI" id="CHEBI:29035"/>
    </ligand>
</feature>
<dbReference type="EMBL" id="SMJZ01000012">
    <property type="protein sequence ID" value="TDC10116.1"/>
    <property type="molecule type" value="Genomic_DNA"/>
</dbReference>
<comment type="catalytic activity">
    <reaction evidence="4">
        <text>D-erythrose 4-phosphate + phosphoenolpyruvate + H2O = 7-phospho-2-dehydro-3-deoxy-D-arabino-heptonate + phosphate</text>
        <dbReference type="Rhea" id="RHEA:14717"/>
        <dbReference type="ChEBI" id="CHEBI:15377"/>
        <dbReference type="ChEBI" id="CHEBI:16897"/>
        <dbReference type="ChEBI" id="CHEBI:43474"/>
        <dbReference type="ChEBI" id="CHEBI:58394"/>
        <dbReference type="ChEBI" id="CHEBI:58702"/>
        <dbReference type="EC" id="2.5.1.54"/>
    </reaction>
</comment>
<dbReference type="PANTHER" id="PTHR21337:SF0">
    <property type="entry name" value="PHOSPHO-2-DEHYDRO-3-DEOXYHEPTONATE ALDOLASE"/>
    <property type="match status" value="1"/>
</dbReference>
<sequence>MSSSETWRGLPIAQQPGWPDPVAFDSVIAELRSLPPLVTPGECDQLKDRLAAVQRGEAVVLQGGDCAETFAGATESTTTTKLTCLLQVAVVLTYAAQVPVIKIGRLAGQFAEPHSQPTETRGDVTLPAYRGDAVNGLELSPDARMPDCRRLLRAYHAGAITLNLCRAFTRGGDASLRQVHAWNMDFVATSPAGRRFERIATEIDRALAFMHACGVDPEQVHTVDFWSSHEALLLDYEAALSRVDPASGGTYDLSAHLLWIGDRTRQLDGAHVEWARHIRNPIGVKLGPQTTPADAVTLSRLLNPAREPGRLMFVTRMGADAIRRVLPPIVEAVSAHGSPVVWVCDPMHNTFVSPSGLRTRCFDDLIDEIDGFFAVHRALGTHPGGLHIEFTGEDVTECVGGEHDLAEGDLHRRYETTCDPRLNRRQCLDLAFTVADLYQSR</sequence>
<dbReference type="SUPFAM" id="SSF51569">
    <property type="entry name" value="Aldolase"/>
    <property type="match status" value="1"/>
</dbReference>
<dbReference type="GO" id="GO:0008652">
    <property type="term" value="P:amino acid biosynthetic process"/>
    <property type="evidence" value="ECO:0007669"/>
    <property type="project" value="UniProtKB-KW"/>
</dbReference>
<keyword evidence="4" id="KW-0028">Amino-acid biosynthesis</keyword>
<dbReference type="InterPro" id="IPR002480">
    <property type="entry name" value="DAHP_synth_2"/>
</dbReference>
<evidence type="ECO:0000256" key="1">
    <source>
        <dbReference type="ARBA" id="ARBA00008911"/>
    </source>
</evidence>
<comment type="caution">
    <text evidence="5">The sequence shown here is derived from an EMBL/GenBank/DDBJ whole genome shotgun (WGS) entry which is preliminary data.</text>
</comment>
<evidence type="ECO:0000256" key="4">
    <source>
        <dbReference type="RuleBase" id="RU363071"/>
    </source>
</evidence>
<evidence type="ECO:0000256" key="2">
    <source>
        <dbReference type="ARBA" id="ARBA00022679"/>
    </source>
</evidence>
<dbReference type="PANTHER" id="PTHR21337">
    <property type="entry name" value="PHOSPHO-2-DEHYDRO-3-DEOXYHEPTONATE ALDOLASE 1, 2"/>
    <property type="match status" value="1"/>
</dbReference>
<keyword evidence="3" id="KW-0170">Cobalt</keyword>
<feature type="binding site" evidence="3">
    <location>
        <position position="285"/>
    </location>
    <ligand>
        <name>phosphoenolpyruvate</name>
        <dbReference type="ChEBI" id="CHEBI:58702"/>
    </ligand>
</feature>
<dbReference type="GO" id="GO:0009423">
    <property type="term" value="P:chorismate biosynthetic process"/>
    <property type="evidence" value="ECO:0007669"/>
    <property type="project" value="UniProtKB-UniPathway"/>
</dbReference>
<comment type="similarity">
    <text evidence="1 4">Belongs to the class-II DAHP synthase family.</text>
</comment>
<dbReference type="Pfam" id="PF01474">
    <property type="entry name" value="DAHP_synth_2"/>
    <property type="match status" value="1"/>
</dbReference>
<dbReference type="Gene3D" id="3.20.20.70">
    <property type="entry name" value="Aldolase class I"/>
    <property type="match status" value="1"/>
</dbReference>
<evidence type="ECO:0000313" key="6">
    <source>
        <dbReference type="Proteomes" id="UP000295157"/>
    </source>
</evidence>
<protein>
    <recommendedName>
        <fullName evidence="4">Phospho-2-dehydro-3-deoxyheptonate aldolase</fullName>
        <ecNumber evidence="4">2.5.1.54</ecNumber>
    </recommendedName>
</protein>
<gene>
    <name evidence="5" type="ORF">E1267_05440</name>
</gene>
<feature type="binding site" evidence="3">
    <location>
        <position position="316"/>
    </location>
    <ligand>
        <name>phosphoenolpyruvate</name>
        <dbReference type="ChEBI" id="CHEBI:58702"/>
    </ligand>
</feature>